<dbReference type="Proteomes" id="UP000037904">
    <property type="component" value="Unassembled WGS sequence"/>
</dbReference>
<name>A0A0M9ELV5_FUSLA</name>
<proteinExistence type="predicted"/>
<comment type="caution">
    <text evidence="1">The sequence shown here is derived from an EMBL/GenBank/DDBJ whole genome shotgun (WGS) entry which is preliminary data.</text>
</comment>
<evidence type="ECO:0000313" key="2">
    <source>
        <dbReference type="Proteomes" id="UP000037904"/>
    </source>
</evidence>
<protein>
    <submittedName>
        <fullName evidence="1">Uncharacterized protein</fullName>
    </submittedName>
</protein>
<keyword evidence="2" id="KW-1185">Reference proteome</keyword>
<evidence type="ECO:0000313" key="1">
    <source>
        <dbReference type="EMBL" id="KPA35709.1"/>
    </source>
</evidence>
<reference evidence="1 2" key="1">
    <citation type="submission" date="2015-04" db="EMBL/GenBank/DDBJ databases">
        <title>The draft genome sequence of Fusarium langsethiae, a T-2/HT-2 mycotoxin producer.</title>
        <authorList>
            <person name="Lysoe E."/>
            <person name="Divon H.H."/>
            <person name="Terzi V."/>
            <person name="Orru L."/>
            <person name="Lamontanara A."/>
            <person name="Kolseth A.-K."/>
            <person name="Frandsen R.J."/>
            <person name="Nielsen K."/>
            <person name="Thrane U."/>
        </authorList>
    </citation>
    <scope>NUCLEOTIDE SEQUENCE [LARGE SCALE GENOMIC DNA]</scope>
    <source>
        <strain evidence="1 2">Fl201059</strain>
    </source>
</reference>
<accession>A0A0M9ELV5</accession>
<dbReference type="EMBL" id="JXCE01000937">
    <property type="protein sequence ID" value="KPA35709.1"/>
    <property type="molecule type" value="Genomic_DNA"/>
</dbReference>
<sequence length="226" mass="26332">MATVTRKGHCRLLLTTGENVGTGVFTFKSHYHSNMTQVEYIACKFDRGFVTRYQSDEGYAFLTNTFRETDYTTFEQVVEDASSHEKVLLGTYQSTGRHWWDHTYIDLLLGSQLNLPQQMVRFSVIVPASDGWHERRWRAVPRTEHPLINAEYVEAIVTHSGGTLFMRLWRAVGNPNRLFHAALNNKGNITEKNMDDALEPFQSFFKFHDREELPFRRYTHEMGLTM</sequence>
<organism evidence="1 2">
    <name type="scientific">Fusarium langsethiae</name>
    <dbReference type="NCBI Taxonomy" id="179993"/>
    <lineage>
        <taxon>Eukaryota</taxon>
        <taxon>Fungi</taxon>
        <taxon>Dikarya</taxon>
        <taxon>Ascomycota</taxon>
        <taxon>Pezizomycotina</taxon>
        <taxon>Sordariomycetes</taxon>
        <taxon>Hypocreomycetidae</taxon>
        <taxon>Hypocreales</taxon>
        <taxon>Nectriaceae</taxon>
        <taxon>Fusarium</taxon>
    </lineage>
</organism>
<dbReference type="AlphaFoldDB" id="A0A0M9ELV5"/>
<gene>
    <name evidence="1" type="ORF">FLAG1_11574</name>
</gene>